<feature type="chain" id="PRO_5045792651" description="SH3b domain-containing protein" evidence="1">
    <location>
        <begin position="28"/>
        <end position="469"/>
    </location>
</feature>
<dbReference type="Proteomes" id="UP000646911">
    <property type="component" value="Unassembled WGS sequence"/>
</dbReference>
<name>A0ABR6ZEQ9_9BURK</name>
<keyword evidence="3" id="KW-1185">Reference proteome</keyword>
<evidence type="ECO:0000313" key="2">
    <source>
        <dbReference type="EMBL" id="MBC3910222.1"/>
    </source>
</evidence>
<dbReference type="RefSeq" id="WP_186955733.1">
    <property type="nucleotide sequence ID" value="NZ_JACOFX010000015.1"/>
</dbReference>
<gene>
    <name evidence="2" type="ORF">H8L47_21900</name>
</gene>
<protein>
    <recommendedName>
        <fullName evidence="4">SH3b domain-containing protein</fullName>
    </recommendedName>
</protein>
<sequence>MKKISSPLNLAALFTATFICYSPAAQADSSARWVHGSWVNVRAKPEVNAAVLTHLVANTPVQLDVAASSGKYCAISWGQGQQGFIACNLLGDKALRLEDFVDSYNRTSESSNYFPARTFWMAPSFRRLQEAGLYFQETTLSPQQKALETADNKSDGDKRPAIKRFPIPEFEAMKQLMMAGVIEPASAYDKPPALWDDILKLAKAEELPSKKVTEASSHLNGSLFYPGVLVMLRQLNLPAAAPSYFKSLPDLGRPSANPEELSRQYQIPYAIKPLGGPYWNEYEPAGIGVIGWWDLGKLDVFLQKPVMKHSLMLSGRFTSSNSNLKYSLGTDNCKEGFRFVGLDVQTEPVKSLAQRRLAPKARDEAVLHFYTLGELPALNGAAQVTTQAPYKLQYDTKAKWNIFEHFSQASMTSIDLDKDGVADFAIAEAWHRNAGLDSAVDQPAYRVIFVNAAGRWYIFDIDRYSICGC</sequence>
<feature type="signal peptide" evidence="1">
    <location>
        <begin position="1"/>
        <end position="27"/>
    </location>
</feature>
<dbReference type="EMBL" id="JACOFX010000015">
    <property type="protein sequence ID" value="MBC3910222.1"/>
    <property type="molecule type" value="Genomic_DNA"/>
</dbReference>
<evidence type="ECO:0008006" key="4">
    <source>
        <dbReference type="Google" id="ProtNLM"/>
    </source>
</evidence>
<evidence type="ECO:0000256" key="1">
    <source>
        <dbReference type="SAM" id="SignalP"/>
    </source>
</evidence>
<dbReference type="Gene3D" id="2.30.30.40">
    <property type="entry name" value="SH3 Domains"/>
    <property type="match status" value="1"/>
</dbReference>
<proteinExistence type="predicted"/>
<evidence type="ECO:0000313" key="3">
    <source>
        <dbReference type="Proteomes" id="UP000646911"/>
    </source>
</evidence>
<reference evidence="2 3" key="1">
    <citation type="submission" date="2020-08" db="EMBL/GenBank/DDBJ databases">
        <title>Novel species isolated from subtropical streams in China.</title>
        <authorList>
            <person name="Lu H."/>
        </authorList>
    </citation>
    <scope>NUCLEOTIDE SEQUENCE [LARGE SCALE GENOMIC DNA]</scope>
    <source>
        <strain evidence="2 3">NL8W</strain>
    </source>
</reference>
<organism evidence="2 3">
    <name type="scientific">Undibacterium umbellatum</name>
    <dbReference type="NCBI Taxonomy" id="2762300"/>
    <lineage>
        <taxon>Bacteria</taxon>
        <taxon>Pseudomonadati</taxon>
        <taxon>Pseudomonadota</taxon>
        <taxon>Betaproteobacteria</taxon>
        <taxon>Burkholderiales</taxon>
        <taxon>Oxalobacteraceae</taxon>
        <taxon>Undibacterium</taxon>
    </lineage>
</organism>
<accession>A0ABR6ZEQ9</accession>
<comment type="caution">
    <text evidence="2">The sequence shown here is derived from an EMBL/GenBank/DDBJ whole genome shotgun (WGS) entry which is preliminary data.</text>
</comment>
<keyword evidence="1" id="KW-0732">Signal</keyword>